<dbReference type="STRING" id="314285.KT71_08410"/>
<dbReference type="GO" id="GO:0005886">
    <property type="term" value="C:plasma membrane"/>
    <property type="evidence" value="ECO:0007669"/>
    <property type="project" value="UniProtKB-SubCell"/>
</dbReference>
<reference evidence="12 13" key="2">
    <citation type="journal article" date="2009" name="PLoS ONE">
        <title>The photosynthetic apparatus and its regulation in the aerobic gammaproteobacterium Congregibacter litoralis gen. nov., sp. nov.</title>
        <authorList>
            <person name="Spring S."/>
            <person name="Lunsdorf H."/>
            <person name="Fuchs B.M."/>
            <person name="Tindall B.J."/>
        </authorList>
    </citation>
    <scope>NUCLEOTIDE SEQUENCE [LARGE SCALE GENOMIC DNA]</scope>
    <source>
        <strain evidence="12">KT71</strain>
    </source>
</reference>
<keyword evidence="13" id="KW-1185">Reference proteome</keyword>
<evidence type="ECO:0000256" key="2">
    <source>
        <dbReference type="ARBA" id="ARBA00012374"/>
    </source>
</evidence>
<keyword evidence="4 10" id="KW-0812">Transmembrane</keyword>
<keyword evidence="6 10" id="KW-1133">Transmembrane helix</keyword>
<evidence type="ECO:0000313" key="13">
    <source>
        <dbReference type="Proteomes" id="UP000019205"/>
    </source>
</evidence>
<dbReference type="OrthoDB" id="9780507at2"/>
<evidence type="ECO:0000256" key="6">
    <source>
        <dbReference type="ARBA" id="ARBA00022989"/>
    </source>
</evidence>
<dbReference type="HOGENOM" id="CLU_072573_10_2_6"/>
<evidence type="ECO:0000256" key="9">
    <source>
        <dbReference type="ARBA" id="ARBA00047594"/>
    </source>
</evidence>
<evidence type="ECO:0000256" key="3">
    <source>
        <dbReference type="ARBA" id="ARBA00022475"/>
    </source>
</evidence>
<dbReference type="EC" id="3.6.1.27" evidence="2"/>
<accession>A4AD11</accession>
<evidence type="ECO:0000313" key="12">
    <source>
        <dbReference type="EMBL" id="EAQ96064.1"/>
    </source>
</evidence>
<dbReference type="PANTHER" id="PTHR14969:SF62">
    <property type="entry name" value="DECAPRENYLPHOSPHORYL-5-PHOSPHORIBOSE PHOSPHATASE RV3807C-RELATED"/>
    <property type="match status" value="1"/>
</dbReference>
<keyword evidence="3" id="KW-1003">Cell membrane</keyword>
<evidence type="ECO:0000259" key="11">
    <source>
        <dbReference type="SMART" id="SM00014"/>
    </source>
</evidence>
<name>A4AD11_9GAMM</name>
<gene>
    <name evidence="12" type="ORF">KT71_08410</name>
</gene>
<proteinExistence type="predicted"/>
<dbReference type="Pfam" id="PF01569">
    <property type="entry name" value="PAP2"/>
    <property type="match status" value="1"/>
</dbReference>
<keyword evidence="5" id="KW-0378">Hydrolase</keyword>
<evidence type="ECO:0000256" key="4">
    <source>
        <dbReference type="ARBA" id="ARBA00022692"/>
    </source>
</evidence>
<evidence type="ECO:0000256" key="1">
    <source>
        <dbReference type="ARBA" id="ARBA00004651"/>
    </source>
</evidence>
<dbReference type="InterPro" id="IPR000326">
    <property type="entry name" value="PAP2/HPO"/>
</dbReference>
<dbReference type="Gene3D" id="1.20.144.10">
    <property type="entry name" value="Phosphatidic acid phosphatase type 2/haloperoxidase"/>
    <property type="match status" value="1"/>
</dbReference>
<dbReference type="GO" id="GO:0050380">
    <property type="term" value="F:undecaprenyl-diphosphatase activity"/>
    <property type="evidence" value="ECO:0007669"/>
    <property type="project" value="UniProtKB-EC"/>
</dbReference>
<comment type="subcellular location">
    <subcellularLocation>
        <location evidence="1">Cell membrane</location>
        <topology evidence="1">Multi-pass membrane protein</topology>
    </subcellularLocation>
</comment>
<dbReference type="SMART" id="SM00014">
    <property type="entry name" value="acidPPc"/>
    <property type="match status" value="1"/>
</dbReference>
<dbReference type="InterPro" id="IPR036938">
    <property type="entry name" value="PAP2/HPO_sf"/>
</dbReference>
<organism evidence="12 13">
    <name type="scientific">Congregibacter litoralis KT71</name>
    <dbReference type="NCBI Taxonomy" id="314285"/>
    <lineage>
        <taxon>Bacteria</taxon>
        <taxon>Pseudomonadati</taxon>
        <taxon>Pseudomonadota</taxon>
        <taxon>Gammaproteobacteria</taxon>
        <taxon>Cellvibrionales</taxon>
        <taxon>Halieaceae</taxon>
        <taxon>Congregibacter</taxon>
    </lineage>
</organism>
<feature type="transmembrane region" description="Helical" evidence="10">
    <location>
        <begin position="111"/>
        <end position="133"/>
    </location>
</feature>
<sequence length="171" mass="19033">MSVLETIQGFDHRSLLLSQQSRSWGARHRRPISRSADGHWYLVLGSALGLLSESGEQFLTHMLVAFAIERTLYWTLKNSLKRRRPAAALPDFQSHIIASDEFSFPSGHTCAAFLFVTLLVLHFGLWLLPLYAWSVAVGMSRVYLGVHFPTDTVVGAMLGSSIALATAQWFA</sequence>
<feature type="domain" description="Phosphatidic acid phosphatase type 2/haloperoxidase" evidence="11">
    <location>
        <begin position="59"/>
        <end position="167"/>
    </location>
</feature>
<protein>
    <recommendedName>
        <fullName evidence="2">undecaprenyl-diphosphate phosphatase</fullName>
        <ecNumber evidence="2">3.6.1.27</ecNumber>
    </recommendedName>
    <alternativeName>
        <fullName evidence="8">Undecaprenyl pyrophosphate phosphatase</fullName>
    </alternativeName>
</protein>
<dbReference type="CDD" id="cd01610">
    <property type="entry name" value="PAP2_like"/>
    <property type="match status" value="1"/>
</dbReference>
<evidence type="ECO:0000256" key="5">
    <source>
        <dbReference type="ARBA" id="ARBA00022801"/>
    </source>
</evidence>
<dbReference type="EMBL" id="AAOA02000003">
    <property type="protein sequence ID" value="EAQ96064.1"/>
    <property type="molecule type" value="Genomic_DNA"/>
</dbReference>
<evidence type="ECO:0000256" key="8">
    <source>
        <dbReference type="ARBA" id="ARBA00032707"/>
    </source>
</evidence>
<evidence type="ECO:0000256" key="7">
    <source>
        <dbReference type="ARBA" id="ARBA00023136"/>
    </source>
</evidence>
<evidence type="ECO:0000256" key="10">
    <source>
        <dbReference type="SAM" id="Phobius"/>
    </source>
</evidence>
<reference evidence="12 13" key="1">
    <citation type="journal article" date="2007" name="Proc. Natl. Acad. Sci. U.S.A.">
        <title>Characterization of a marine gammaproteobacterium capable of aerobic anoxygenic photosynthesis.</title>
        <authorList>
            <person name="Fuchs B.M."/>
            <person name="Spring S."/>
            <person name="Teeling H."/>
            <person name="Quast C."/>
            <person name="Wulf J."/>
            <person name="Schattenhofer M."/>
            <person name="Yan S."/>
            <person name="Ferriera S."/>
            <person name="Johnson J."/>
            <person name="Glockner F.O."/>
            <person name="Amann R."/>
        </authorList>
    </citation>
    <scope>NUCLEOTIDE SEQUENCE [LARGE SCALE GENOMIC DNA]</scope>
    <source>
        <strain evidence="12">KT71</strain>
    </source>
</reference>
<dbReference type="Proteomes" id="UP000019205">
    <property type="component" value="Chromosome"/>
</dbReference>
<comment type="caution">
    <text evidence="12">The sequence shown here is derived from an EMBL/GenBank/DDBJ whole genome shotgun (WGS) entry which is preliminary data.</text>
</comment>
<dbReference type="SUPFAM" id="SSF48317">
    <property type="entry name" value="Acid phosphatase/Vanadium-dependent haloperoxidase"/>
    <property type="match status" value="1"/>
</dbReference>
<dbReference type="PANTHER" id="PTHR14969">
    <property type="entry name" value="SPHINGOSINE-1-PHOSPHATE PHOSPHOHYDROLASE"/>
    <property type="match status" value="1"/>
</dbReference>
<dbReference type="RefSeq" id="WP_008294110.1">
    <property type="nucleotide sequence ID" value="NZ_CM002299.1"/>
</dbReference>
<comment type="catalytic activity">
    <reaction evidence="9">
        <text>di-trans,octa-cis-undecaprenyl diphosphate + H2O = di-trans,octa-cis-undecaprenyl phosphate + phosphate + H(+)</text>
        <dbReference type="Rhea" id="RHEA:28094"/>
        <dbReference type="ChEBI" id="CHEBI:15377"/>
        <dbReference type="ChEBI" id="CHEBI:15378"/>
        <dbReference type="ChEBI" id="CHEBI:43474"/>
        <dbReference type="ChEBI" id="CHEBI:58405"/>
        <dbReference type="ChEBI" id="CHEBI:60392"/>
        <dbReference type="EC" id="3.6.1.27"/>
    </reaction>
</comment>
<feature type="transmembrane region" description="Helical" evidence="10">
    <location>
        <begin position="153"/>
        <end position="170"/>
    </location>
</feature>
<dbReference type="eggNOG" id="COG0671">
    <property type="taxonomic scope" value="Bacteria"/>
</dbReference>
<keyword evidence="7 10" id="KW-0472">Membrane</keyword>
<dbReference type="AlphaFoldDB" id="A4AD11"/>